<dbReference type="GO" id="GO:0034707">
    <property type="term" value="C:chloride channel complex"/>
    <property type="evidence" value="ECO:0007669"/>
    <property type="project" value="UniProtKB-KW"/>
</dbReference>
<keyword evidence="6" id="KW-0868">Chloride</keyword>
<protein>
    <recommendedName>
        <fullName evidence="6">Bestrophin homolog</fullName>
    </recommendedName>
</protein>
<organism evidence="10">
    <name type="scientific">Gongylonema pulchrum</name>
    <dbReference type="NCBI Taxonomy" id="637853"/>
    <lineage>
        <taxon>Eukaryota</taxon>
        <taxon>Metazoa</taxon>
        <taxon>Ecdysozoa</taxon>
        <taxon>Nematoda</taxon>
        <taxon>Chromadorea</taxon>
        <taxon>Rhabditida</taxon>
        <taxon>Spirurina</taxon>
        <taxon>Spiruromorpha</taxon>
        <taxon>Spiruroidea</taxon>
        <taxon>Gongylonematidae</taxon>
        <taxon>Gongylonema</taxon>
    </lineage>
</organism>
<dbReference type="GO" id="GO:0005886">
    <property type="term" value="C:plasma membrane"/>
    <property type="evidence" value="ECO:0007669"/>
    <property type="project" value="UniProtKB-SubCell"/>
</dbReference>
<dbReference type="InterPro" id="IPR021134">
    <property type="entry name" value="Bestrophin-like"/>
</dbReference>
<keyword evidence="6" id="KW-0869">Chloride channel</keyword>
<keyword evidence="6" id="KW-1003">Cell membrane</keyword>
<evidence type="ECO:0000256" key="6">
    <source>
        <dbReference type="RuleBase" id="RU363126"/>
    </source>
</evidence>
<dbReference type="Proteomes" id="UP000271098">
    <property type="component" value="Unassembled WGS sequence"/>
</dbReference>
<keyword evidence="9" id="KW-1185">Reference proteome</keyword>
<feature type="region of interest" description="Disordered" evidence="7">
    <location>
        <begin position="213"/>
        <end position="243"/>
    </location>
</feature>
<keyword evidence="6" id="KW-0406">Ion transport</keyword>
<dbReference type="Pfam" id="PF01062">
    <property type="entry name" value="Bestrophin"/>
    <property type="match status" value="1"/>
</dbReference>
<evidence type="ECO:0000256" key="4">
    <source>
        <dbReference type="ARBA" id="ARBA00023136"/>
    </source>
</evidence>
<dbReference type="WBParaSite" id="GPUH_0001621801-mRNA-1">
    <property type="protein sequence ID" value="GPUH_0001621801-mRNA-1"/>
    <property type="gene ID" value="GPUH_0001621801"/>
</dbReference>
<dbReference type="PANTHER" id="PTHR10736">
    <property type="entry name" value="BESTROPHIN"/>
    <property type="match status" value="1"/>
</dbReference>
<evidence type="ECO:0000313" key="10">
    <source>
        <dbReference type="WBParaSite" id="GPUH_0001621801-mRNA-1"/>
    </source>
</evidence>
<reference evidence="10" key="1">
    <citation type="submission" date="2016-06" db="UniProtKB">
        <authorList>
            <consortium name="WormBaseParasite"/>
        </authorList>
    </citation>
    <scope>IDENTIFICATION</scope>
</reference>
<reference evidence="8 9" key="2">
    <citation type="submission" date="2018-11" db="EMBL/GenBank/DDBJ databases">
        <authorList>
            <consortium name="Pathogen Informatics"/>
        </authorList>
    </citation>
    <scope>NUCLEOTIDE SEQUENCE [LARGE SCALE GENOMIC DNA]</scope>
</reference>
<evidence type="ECO:0000256" key="7">
    <source>
        <dbReference type="SAM" id="MobiDB-lite"/>
    </source>
</evidence>
<dbReference type="InterPro" id="IPR000615">
    <property type="entry name" value="Bestrophin"/>
</dbReference>
<dbReference type="GO" id="GO:0005254">
    <property type="term" value="F:chloride channel activity"/>
    <property type="evidence" value="ECO:0007669"/>
    <property type="project" value="UniProtKB-KW"/>
</dbReference>
<name>A0A183E5F5_9BILA</name>
<evidence type="ECO:0000256" key="2">
    <source>
        <dbReference type="ARBA" id="ARBA00022692"/>
    </source>
</evidence>
<dbReference type="EMBL" id="UYRT01083425">
    <property type="protein sequence ID" value="VDN27433.1"/>
    <property type="molecule type" value="Genomic_DNA"/>
</dbReference>
<comment type="subcellular location">
    <subcellularLocation>
        <location evidence="6">Cell membrane</location>
        <topology evidence="6">Multi-pass membrane protein</topology>
    </subcellularLocation>
    <subcellularLocation>
        <location evidence="1">Membrane</location>
    </subcellularLocation>
</comment>
<evidence type="ECO:0000256" key="5">
    <source>
        <dbReference type="ARBA" id="ARBA00034769"/>
    </source>
</evidence>
<keyword evidence="6" id="KW-0407">Ion channel</keyword>
<comment type="function">
    <text evidence="6">Forms chloride channels.</text>
</comment>
<keyword evidence="4" id="KW-0472">Membrane</keyword>
<keyword evidence="3" id="KW-1133">Transmembrane helix</keyword>
<dbReference type="OrthoDB" id="201595at2759"/>
<comment type="similarity">
    <text evidence="5 6">Belongs to the anion channel-forming bestrophin (TC 1.A.46) family. Calcium-sensitive chloride channel subfamily.</text>
</comment>
<evidence type="ECO:0000256" key="3">
    <source>
        <dbReference type="ARBA" id="ARBA00022989"/>
    </source>
</evidence>
<proteinExistence type="inferred from homology"/>
<sequence length="243" mass="28109">ANKIIRINVVFRAFELFANYFQKGADEIPLAFILGFFVNVIIQRWTDAFKNMGYLENQAIHISSMILGDDERSRLFRRTIARYLCLAQVLVFRDISVQVRKRFPTYESIVKAGFLLEAEKEKLEGYDLNFDKYWVPINWSFALVIKARQEGLIFAENYAIKITDTAMYIVDEAHHDLPPLQKDQFWLRGEVEPMYSKDAAALPINPLIGSAVRAASRDSTDEPPEPEMVAREPYKYPEGLSRM</sequence>
<evidence type="ECO:0000256" key="1">
    <source>
        <dbReference type="ARBA" id="ARBA00004370"/>
    </source>
</evidence>
<evidence type="ECO:0000313" key="9">
    <source>
        <dbReference type="Proteomes" id="UP000271098"/>
    </source>
</evidence>
<gene>
    <name evidence="8" type="ORF">GPUH_LOCUS16198</name>
</gene>
<dbReference type="PANTHER" id="PTHR10736:SF0">
    <property type="entry name" value="BESTROPHIN HOMOLOG"/>
    <property type="match status" value="1"/>
</dbReference>
<keyword evidence="2" id="KW-0812">Transmembrane</keyword>
<keyword evidence="6" id="KW-0813">Transport</keyword>
<evidence type="ECO:0000313" key="8">
    <source>
        <dbReference type="EMBL" id="VDN27433.1"/>
    </source>
</evidence>
<accession>A0A183E5F5</accession>
<dbReference type="AlphaFoldDB" id="A0A183E5F5"/>